<dbReference type="GO" id="GO:0005634">
    <property type="term" value="C:nucleus"/>
    <property type="evidence" value="ECO:0007669"/>
    <property type="project" value="UniProtKB-SubCell"/>
</dbReference>
<feature type="region of interest" description="Disordered" evidence="7">
    <location>
        <begin position="119"/>
        <end position="159"/>
    </location>
</feature>
<keyword evidence="11" id="KW-1185">Reference proteome</keyword>
<dbReference type="PROSITE" id="PS50090">
    <property type="entry name" value="MYB_LIKE"/>
    <property type="match status" value="2"/>
</dbReference>
<dbReference type="SUPFAM" id="SSF46689">
    <property type="entry name" value="Homeodomain-like"/>
    <property type="match status" value="1"/>
</dbReference>
<feature type="compositionally biased region" description="Polar residues" evidence="7">
    <location>
        <begin position="140"/>
        <end position="153"/>
    </location>
</feature>
<keyword evidence="2" id="KW-0677">Repeat</keyword>
<keyword evidence="3" id="KW-0805">Transcription regulation</keyword>
<evidence type="ECO:0000256" key="7">
    <source>
        <dbReference type="SAM" id="MobiDB-lite"/>
    </source>
</evidence>
<keyword evidence="4" id="KW-0238">DNA-binding</keyword>
<gene>
    <name evidence="10" type="primary">MYB86</name>
    <name evidence="10" type="ORF">QJS10_CPA05g00058</name>
</gene>
<evidence type="ECO:0000259" key="8">
    <source>
        <dbReference type="PROSITE" id="PS50090"/>
    </source>
</evidence>
<dbReference type="InterPro" id="IPR009057">
    <property type="entry name" value="Homeodomain-like_sf"/>
</dbReference>
<feature type="domain" description="Myb-like" evidence="8">
    <location>
        <begin position="62"/>
        <end position="112"/>
    </location>
</feature>
<dbReference type="Pfam" id="PF00249">
    <property type="entry name" value="Myb_DNA-binding"/>
    <property type="match status" value="2"/>
</dbReference>
<proteinExistence type="predicted"/>
<evidence type="ECO:0000313" key="11">
    <source>
        <dbReference type="Proteomes" id="UP001180020"/>
    </source>
</evidence>
<dbReference type="CDD" id="cd00167">
    <property type="entry name" value="SANT"/>
    <property type="match status" value="2"/>
</dbReference>
<protein>
    <submittedName>
        <fullName evidence="10">Transcription factor MYB86</fullName>
    </submittedName>
</protein>
<dbReference type="InterPro" id="IPR051953">
    <property type="entry name" value="Plant_SW-associated_TFs"/>
</dbReference>
<dbReference type="PANTHER" id="PTHR47997:SF75">
    <property type="entry name" value="MYB DOMAIN PROTEIN 55"/>
    <property type="match status" value="1"/>
</dbReference>
<feature type="domain" description="HTH myb-type" evidence="9">
    <location>
        <begin position="9"/>
        <end position="65"/>
    </location>
</feature>
<dbReference type="FunFam" id="1.10.10.60:FF:000221">
    <property type="entry name" value="MYB transcription factor"/>
    <property type="match status" value="1"/>
</dbReference>
<dbReference type="GO" id="GO:0003677">
    <property type="term" value="F:DNA binding"/>
    <property type="evidence" value="ECO:0007669"/>
    <property type="project" value="UniProtKB-KW"/>
</dbReference>
<name>A0AAV9EY25_ACOCL</name>
<keyword evidence="6" id="KW-0539">Nucleus</keyword>
<comment type="caution">
    <text evidence="10">The sequence shown here is derived from an EMBL/GenBank/DDBJ whole genome shotgun (WGS) entry which is preliminary data.</text>
</comment>
<dbReference type="InterPro" id="IPR001005">
    <property type="entry name" value="SANT/Myb"/>
</dbReference>
<feature type="domain" description="HTH myb-type" evidence="9">
    <location>
        <begin position="66"/>
        <end position="116"/>
    </location>
</feature>
<evidence type="ECO:0000256" key="2">
    <source>
        <dbReference type="ARBA" id="ARBA00022737"/>
    </source>
</evidence>
<dbReference type="Gene3D" id="1.10.10.60">
    <property type="entry name" value="Homeodomain-like"/>
    <property type="match status" value="2"/>
</dbReference>
<comment type="subcellular location">
    <subcellularLocation>
        <location evidence="1">Nucleus</location>
    </subcellularLocation>
</comment>
<dbReference type="PANTHER" id="PTHR47997">
    <property type="entry name" value="MYB DOMAIN PROTEIN 55"/>
    <property type="match status" value="1"/>
</dbReference>
<evidence type="ECO:0000313" key="10">
    <source>
        <dbReference type="EMBL" id="KAK1317122.1"/>
    </source>
</evidence>
<organism evidence="10 11">
    <name type="scientific">Acorus calamus</name>
    <name type="common">Sweet flag</name>
    <dbReference type="NCBI Taxonomy" id="4465"/>
    <lineage>
        <taxon>Eukaryota</taxon>
        <taxon>Viridiplantae</taxon>
        <taxon>Streptophyta</taxon>
        <taxon>Embryophyta</taxon>
        <taxon>Tracheophyta</taxon>
        <taxon>Spermatophyta</taxon>
        <taxon>Magnoliopsida</taxon>
        <taxon>Liliopsida</taxon>
        <taxon>Acoraceae</taxon>
        <taxon>Acorus</taxon>
    </lineage>
</organism>
<dbReference type="FunFam" id="1.10.10.60:FF:000047">
    <property type="entry name" value="Myb transcription factor"/>
    <property type="match status" value="1"/>
</dbReference>
<evidence type="ECO:0000256" key="6">
    <source>
        <dbReference type="ARBA" id="ARBA00023242"/>
    </source>
</evidence>
<accession>A0AAV9EY25</accession>
<reference evidence="10" key="1">
    <citation type="journal article" date="2023" name="Nat. Commun.">
        <title>Diploid and tetraploid genomes of Acorus and the evolution of monocots.</title>
        <authorList>
            <person name="Ma L."/>
            <person name="Liu K.W."/>
            <person name="Li Z."/>
            <person name="Hsiao Y.Y."/>
            <person name="Qi Y."/>
            <person name="Fu T."/>
            <person name="Tang G.D."/>
            <person name="Zhang D."/>
            <person name="Sun W.H."/>
            <person name="Liu D.K."/>
            <person name="Li Y."/>
            <person name="Chen G.Z."/>
            <person name="Liu X.D."/>
            <person name="Liao X.Y."/>
            <person name="Jiang Y.T."/>
            <person name="Yu X."/>
            <person name="Hao Y."/>
            <person name="Huang J."/>
            <person name="Zhao X.W."/>
            <person name="Ke S."/>
            <person name="Chen Y.Y."/>
            <person name="Wu W.L."/>
            <person name="Hsu J.L."/>
            <person name="Lin Y.F."/>
            <person name="Huang M.D."/>
            <person name="Li C.Y."/>
            <person name="Huang L."/>
            <person name="Wang Z.W."/>
            <person name="Zhao X."/>
            <person name="Zhong W.Y."/>
            <person name="Peng D.H."/>
            <person name="Ahmad S."/>
            <person name="Lan S."/>
            <person name="Zhang J.S."/>
            <person name="Tsai W.C."/>
            <person name="Van de Peer Y."/>
            <person name="Liu Z.J."/>
        </authorList>
    </citation>
    <scope>NUCLEOTIDE SEQUENCE</scope>
    <source>
        <strain evidence="10">CP</strain>
    </source>
</reference>
<reference evidence="10" key="2">
    <citation type="submission" date="2023-06" db="EMBL/GenBank/DDBJ databases">
        <authorList>
            <person name="Ma L."/>
            <person name="Liu K.-W."/>
            <person name="Li Z."/>
            <person name="Hsiao Y.-Y."/>
            <person name="Qi Y."/>
            <person name="Fu T."/>
            <person name="Tang G."/>
            <person name="Zhang D."/>
            <person name="Sun W.-H."/>
            <person name="Liu D.-K."/>
            <person name="Li Y."/>
            <person name="Chen G.-Z."/>
            <person name="Liu X.-D."/>
            <person name="Liao X.-Y."/>
            <person name="Jiang Y.-T."/>
            <person name="Yu X."/>
            <person name="Hao Y."/>
            <person name="Huang J."/>
            <person name="Zhao X.-W."/>
            <person name="Ke S."/>
            <person name="Chen Y.-Y."/>
            <person name="Wu W.-L."/>
            <person name="Hsu J.-L."/>
            <person name="Lin Y.-F."/>
            <person name="Huang M.-D."/>
            <person name="Li C.-Y."/>
            <person name="Huang L."/>
            <person name="Wang Z.-W."/>
            <person name="Zhao X."/>
            <person name="Zhong W.-Y."/>
            <person name="Peng D.-H."/>
            <person name="Ahmad S."/>
            <person name="Lan S."/>
            <person name="Zhang J.-S."/>
            <person name="Tsai W.-C."/>
            <person name="Van De Peer Y."/>
            <person name="Liu Z.-J."/>
        </authorList>
    </citation>
    <scope>NUCLEOTIDE SEQUENCE</scope>
    <source>
        <strain evidence="10">CP</strain>
        <tissue evidence="10">Leaves</tissue>
    </source>
</reference>
<evidence type="ECO:0000256" key="5">
    <source>
        <dbReference type="ARBA" id="ARBA00023163"/>
    </source>
</evidence>
<evidence type="ECO:0000256" key="1">
    <source>
        <dbReference type="ARBA" id="ARBA00004123"/>
    </source>
</evidence>
<keyword evidence="5" id="KW-0804">Transcription</keyword>
<dbReference type="Proteomes" id="UP001180020">
    <property type="component" value="Unassembled WGS sequence"/>
</dbReference>
<feature type="domain" description="Myb-like" evidence="8">
    <location>
        <begin position="9"/>
        <end position="61"/>
    </location>
</feature>
<evidence type="ECO:0000259" key="9">
    <source>
        <dbReference type="PROSITE" id="PS51294"/>
    </source>
</evidence>
<dbReference type="AlphaFoldDB" id="A0AAV9EY25"/>
<sequence length="436" mass="47825">MGRHSCCYKQKLRKGLWSPEEDEKLLRHITKYGHGCWSSVPKQAGLQRCGKSCRLRWINYLRPDLKRGTFSQDEENRIIELHAVLGNRWSQIAAQLPGRTDNEIKNLWNSCIKKKLRQRGIDPNTHKPLSGVEGGEEKASATTTHSDKASGSPNMDKLSLAESKPPLLVPDRNPFQASTNNSMTPTKEFFLDRFIGGQADAARNSDTMGYLSLPQLNYEADNQSASAGLSMNPNLWFGQSCTRSFELSPDFSCNTISTLVPSVTSSNLSTPMGLMPLLGLPSENPPLGCVNVNGIQYWETGSCSNGCSSSGSNSSIGLRGQNSTAAFFDGGVFPWELTDCRVESSELTSDKEVGVQIEGDPDELKWSEYLHPGFPISAALQGHGQASFYDNIKCQSQFDIGEGLSTTATAAAQQEQQLHVSDIYGKDFQQLAFGHI</sequence>
<dbReference type="InterPro" id="IPR017930">
    <property type="entry name" value="Myb_dom"/>
</dbReference>
<dbReference type="EMBL" id="JAUJYO010000005">
    <property type="protein sequence ID" value="KAK1317122.1"/>
    <property type="molecule type" value="Genomic_DNA"/>
</dbReference>
<dbReference type="SMART" id="SM00717">
    <property type="entry name" value="SANT"/>
    <property type="match status" value="2"/>
</dbReference>
<dbReference type="PROSITE" id="PS51294">
    <property type="entry name" value="HTH_MYB"/>
    <property type="match status" value="2"/>
</dbReference>
<evidence type="ECO:0000256" key="3">
    <source>
        <dbReference type="ARBA" id="ARBA00023015"/>
    </source>
</evidence>
<evidence type="ECO:0000256" key="4">
    <source>
        <dbReference type="ARBA" id="ARBA00023125"/>
    </source>
</evidence>